<evidence type="ECO:0000313" key="3">
    <source>
        <dbReference type="Proteomes" id="UP000663860"/>
    </source>
</evidence>
<feature type="domain" description="F-box" evidence="1">
    <location>
        <begin position="5"/>
        <end position="50"/>
    </location>
</feature>
<gene>
    <name evidence="2" type="ORF">IZO911_LOCUS20783</name>
</gene>
<sequence>MSQKQTQFMILPNEVIYNIFDFLKTSDILRAFAHLNGRYDDLIRFYIKRIDLTAGWEGNLRDFKWIWSSIQALKISRYYVHWEEEYFDLSDIYRIIFTLPSLKYNKLSLCLEYDEEDTNISIPLALNEQFSTIEYMVINHSCTPDKLMSILCHTPQLHHLICETLEEIEPASTNEQSITLSNLVYVRINNCQIDFDRFEMFMKKVSSQLQVLRIKQKYDKAYLDADRWKRLIKNYIPNLQEFIYEYPGYEYNDYETTSLDTTFNQFISPFWVDKGWIFELEINNKEISFSIHPHKKKWFDVDGNTENVPVRRNTDNALAPFIPTSQLLISGCSTTEQNQTFIDDFKALCEIRDARFSDMIGKVSIFY</sequence>
<dbReference type="EMBL" id="CAJNOE010000218">
    <property type="protein sequence ID" value="CAF1059255.1"/>
    <property type="molecule type" value="Genomic_DNA"/>
</dbReference>
<protein>
    <recommendedName>
        <fullName evidence="1">F-box domain-containing protein</fullName>
    </recommendedName>
</protein>
<dbReference type="PROSITE" id="PS50181">
    <property type="entry name" value="FBOX"/>
    <property type="match status" value="1"/>
</dbReference>
<accession>A0A814L304</accession>
<proteinExistence type="predicted"/>
<evidence type="ECO:0000313" key="2">
    <source>
        <dbReference type="EMBL" id="CAF1059255.1"/>
    </source>
</evidence>
<comment type="caution">
    <text evidence="2">The sequence shown here is derived from an EMBL/GenBank/DDBJ whole genome shotgun (WGS) entry which is preliminary data.</text>
</comment>
<dbReference type="InterPro" id="IPR032675">
    <property type="entry name" value="LRR_dom_sf"/>
</dbReference>
<name>A0A814L304_9BILA</name>
<reference evidence="2" key="1">
    <citation type="submission" date="2021-02" db="EMBL/GenBank/DDBJ databases">
        <authorList>
            <person name="Nowell W R."/>
        </authorList>
    </citation>
    <scope>NUCLEOTIDE SEQUENCE</scope>
</reference>
<dbReference type="Gene3D" id="3.80.10.10">
    <property type="entry name" value="Ribonuclease Inhibitor"/>
    <property type="match status" value="1"/>
</dbReference>
<dbReference type="AlphaFoldDB" id="A0A814L304"/>
<evidence type="ECO:0000259" key="1">
    <source>
        <dbReference type="PROSITE" id="PS50181"/>
    </source>
</evidence>
<dbReference type="Proteomes" id="UP000663860">
    <property type="component" value="Unassembled WGS sequence"/>
</dbReference>
<dbReference type="SUPFAM" id="SSF52047">
    <property type="entry name" value="RNI-like"/>
    <property type="match status" value="1"/>
</dbReference>
<organism evidence="2 3">
    <name type="scientific">Adineta steineri</name>
    <dbReference type="NCBI Taxonomy" id="433720"/>
    <lineage>
        <taxon>Eukaryota</taxon>
        <taxon>Metazoa</taxon>
        <taxon>Spiralia</taxon>
        <taxon>Gnathifera</taxon>
        <taxon>Rotifera</taxon>
        <taxon>Eurotatoria</taxon>
        <taxon>Bdelloidea</taxon>
        <taxon>Adinetida</taxon>
        <taxon>Adinetidae</taxon>
        <taxon>Adineta</taxon>
    </lineage>
</organism>
<dbReference type="InterPro" id="IPR001810">
    <property type="entry name" value="F-box_dom"/>
</dbReference>